<dbReference type="InterPro" id="IPR014226">
    <property type="entry name" value="Spore_IM_YlbJ"/>
</dbReference>
<feature type="transmembrane region" description="Helical" evidence="1">
    <location>
        <begin position="297"/>
        <end position="319"/>
    </location>
</feature>
<feature type="transmembrane region" description="Helical" evidence="1">
    <location>
        <begin position="83"/>
        <end position="101"/>
    </location>
</feature>
<dbReference type="NCBIfam" id="TIGR02871">
    <property type="entry name" value="spore_ylbJ"/>
    <property type="match status" value="1"/>
</dbReference>
<reference evidence="3 4" key="1">
    <citation type="submission" date="2017-04" db="EMBL/GenBank/DDBJ databases">
        <authorList>
            <person name="Afonso C.L."/>
            <person name="Miller P.J."/>
            <person name="Scott M.A."/>
            <person name="Spackman E."/>
            <person name="Goraichik I."/>
            <person name="Dimitrov K.M."/>
            <person name="Suarez D.L."/>
            <person name="Swayne D.E."/>
        </authorList>
    </citation>
    <scope>NUCLEOTIDE SEQUENCE [LARGE SCALE GENOMIC DNA]</scope>
    <source>
        <strain evidence="3 4">ToBE</strain>
    </source>
</reference>
<evidence type="ECO:0000259" key="2">
    <source>
        <dbReference type="Pfam" id="PF07670"/>
    </source>
</evidence>
<dbReference type="AlphaFoldDB" id="A0A1W1VN48"/>
<feature type="transmembrane region" description="Helical" evidence="1">
    <location>
        <begin position="49"/>
        <end position="76"/>
    </location>
</feature>
<keyword evidence="1" id="KW-0812">Transmembrane</keyword>
<evidence type="ECO:0000313" key="4">
    <source>
        <dbReference type="Proteomes" id="UP000192569"/>
    </source>
</evidence>
<feature type="transmembrane region" description="Helical" evidence="1">
    <location>
        <begin position="224"/>
        <end position="247"/>
    </location>
</feature>
<evidence type="ECO:0000256" key="1">
    <source>
        <dbReference type="SAM" id="Phobius"/>
    </source>
</evidence>
<feature type="transmembrane region" description="Helical" evidence="1">
    <location>
        <begin position="12"/>
        <end position="29"/>
    </location>
</feature>
<gene>
    <name evidence="3" type="ORF">SAMN00808754_1108</name>
</gene>
<keyword evidence="1" id="KW-0472">Membrane</keyword>
<dbReference type="RefSeq" id="WP_084664618.1">
    <property type="nucleotide sequence ID" value="NZ_LT838272.1"/>
</dbReference>
<organism evidence="3 4">
    <name type="scientific">Thermanaeromonas toyohensis ToBE</name>
    <dbReference type="NCBI Taxonomy" id="698762"/>
    <lineage>
        <taxon>Bacteria</taxon>
        <taxon>Bacillati</taxon>
        <taxon>Bacillota</taxon>
        <taxon>Clostridia</taxon>
        <taxon>Neomoorellales</taxon>
        <taxon>Neomoorellaceae</taxon>
        <taxon>Thermanaeromonas</taxon>
    </lineage>
</organism>
<dbReference type="STRING" id="698762.SAMN00808754_1108"/>
<feature type="domain" description="Nucleoside transporter/FeoB GTPase Gate" evidence="2">
    <location>
        <begin position="225"/>
        <end position="318"/>
    </location>
</feature>
<accession>A0A1W1VN48</accession>
<keyword evidence="4" id="KW-1185">Reference proteome</keyword>
<dbReference type="EMBL" id="LT838272">
    <property type="protein sequence ID" value="SMB94777.1"/>
    <property type="molecule type" value="Genomic_DNA"/>
</dbReference>
<protein>
    <submittedName>
        <fullName evidence="3">Sporulation integral membrane protein YlbJ</fullName>
    </submittedName>
</protein>
<dbReference type="OrthoDB" id="1645614at2"/>
<sequence length="405" mass="44721">MALAKTPSSLILNLVTTVLIVILTGSVILHPRQAFEAALTGLQAWWQIVVPALLPFFVLSQLLLGLGIIHFLGVLLEPIMRPLFNIPGAAGLVVIMGYASGAPLSASLTAQLKNQGVLTAAEGERLICFTNNASPLFMLGAVAVGMLQKPEIGPIIAAAHYGANLFLGLIFRFYRRSDAASSKETLAWRFWLRRAWEVFLRGQQQKSPPLGHLLGEAIRHSFQALLTIGGFIIVFSVFIRMIQLWGWTNNLSLILKPLLRLLNLDPQVAPALVAGCLEMTIGTKLASELPLPLTTRLATISFILGWAGLSIHAQVASMISSTNLRLWPFILARFFHAVLASQLVLFFYGPAEPVIKLLERPFSPPPSSWPTLWVYYISFGLWNFFIFTFLAFLSLGVWSLIIRRR</sequence>
<keyword evidence="1" id="KW-1133">Transmembrane helix</keyword>
<feature type="transmembrane region" description="Helical" evidence="1">
    <location>
        <begin position="152"/>
        <end position="174"/>
    </location>
</feature>
<feature type="domain" description="Nucleoside transporter/FeoB GTPase Gate" evidence="2">
    <location>
        <begin position="49"/>
        <end position="147"/>
    </location>
</feature>
<dbReference type="Proteomes" id="UP000192569">
    <property type="component" value="Chromosome I"/>
</dbReference>
<name>A0A1W1VN48_9FIRM</name>
<proteinExistence type="predicted"/>
<feature type="transmembrane region" description="Helical" evidence="1">
    <location>
        <begin position="326"/>
        <end position="348"/>
    </location>
</feature>
<feature type="transmembrane region" description="Helical" evidence="1">
    <location>
        <begin position="373"/>
        <end position="401"/>
    </location>
</feature>
<dbReference type="Pfam" id="PF07670">
    <property type="entry name" value="Gate"/>
    <property type="match status" value="2"/>
</dbReference>
<dbReference type="InterPro" id="IPR011642">
    <property type="entry name" value="Gate_dom"/>
</dbReference>
<evidence type="ECO:0000313" key="3">
    <source>
        <dbReference type="EMBL" id="SMB94777.1"/>
    </source>
</evidence>